<dbReference type="EMBL" id="AP017646">
    <property type="protein sequence ID" value="BAW29668.1"/>
    <property type="molecule type" value="Genomic_DNA"/>
</dbReference>
<name>A0A1I6Z3D5_METTE</name>
<accession>A0A3G9CTW1</accession>
<sequence>MRFPGNDHPATLSKIVDEIGKVMAVWENSSLEKNRNTDEIRKIIRIVEVGNFTLRTAAAVLHRPEQVQKPGRRKPL</sequence>
<gene>
    <name evidence="1" type="ORF">MESMT1_1738</name>
    <name evidence="2" type="ORF">SAMN02910340_01251</name>
</gene>
<keyword evidence="4" id="KW-1185">Reference proteome</keyword>
<evidence type="ECO:0000313" key="4">
    <source>
        <dbReference type="Proteomes" id="UP000323733"/>
    </source>
</evidence>
<dbReference type="Proteomes" id="UP000265557">
    <property type="component" value="Chromosome"/>
</dbReference>
<protein>
    <submittedName>
        <fullName evidence="2">Uncharacterized protein</fullName>
    </submittedName>
</protein>
<dbReference type="AlphaFoldDB" id="A0A1I6Z3D5"/>
<dbReference type="EMBL" id="FPAO01000004">
    <property type="protein sequence ID" value="SFT57174.1"/>
    <property type="molecule type" value="Genomic_DNA"/>
</dbReference>
<evidence type="ECO:0000313" key="2">
    <source>
        <dbReference type="EMBL" id="SFT57174.1"/>
    </source>
</evidence>
<proteinExistence type="predicted"/>
<reference evidence="1 3" key="1">
    <citation type="submission" date="2016-09" db="EMBL/GenBank/DDBJ databases">
        <title>Complete Genome Sequence of Methanosarcina thermophila MT-1.</title>
        <authorList>
            <person name="Kouzuma A."/>
        </authorList>
    </citation>
    <scope>NUCLEOTIDE SEQUENCE [LARGE SCALE GENOMIC DNA]</scope>
    <source>
        <strain evidence="1 3">MT-1</strain>
    </source>
</reference>
<reference evidence="2 4" key="2">
    <citation type="submission" date="2016-10" db="EMBL/GenBank/DDBJ databases">
        <authorList>
            <person name="Varghese N."/>
            <person name="Submissions S."/>
        </authorList>
    </citation>
    <scope>NUCLEOTIDE SEQUENCE [LARGE SCALE GENOMIC DNA]</scope>
    <source>
        <strain evidence="2 4">DSM 11855</strain>
    </source>
</reference>
<evidence type="ECO:0000313" key="3">
    <source>
        <dbReference type="Proteomes" id="UP000265557"/>
    </source>
</evidence>
<dbReference type="Proteomes" id="UP000323733">
    <property type="component" value="Unassembled WGS sequence"/>
</dbReference>
<organism evidence="2 4">
    <name type="scientific">Methanosarcina thermophila</name>
    <dbReference type="NCBI Taxonomy" id="2210"/>
    <lineage>
        <taxon>Archaea</taxon>
        <taxon>Methanobacteriati</taxon>
        <taxon>Methanobacteriota</taxon>
        <taxon>Stenosarchaea group</taxon>
        <taxon>Methanomicrobia</taxon>
        <taxon>Methanosarcinales</taxon>
        <taxon>Methanosarcinaceae</taxon>
        <taxon>Methanosarcina</taxon>
    </lineage>
</organism>
<evidence type="ECO:0000313" key="1">
    <source>
        <dbReference type="EMBL" id="BAW29668.1"/>
    </source>
</evidence>
<accession>A0A1I6Z3D5</accession>